<evidence type="ECO:0000313" key="3">
    <source>
        <dbReference type="Proteomes" id="UP001380365"/>
    </source>
</evidence>
<keyword evidence="2" id="KW-0808">Transferase</keyword>
<dbReference type="SUPFAM" id="SSF53335">
    <property type="entry name" value="S-adenosyl-L-methionine-dependent methyltransferases"/>
    <property type="match status" value="1"/>
</dbReference>
<dbReference type="Proteomes" id="UP001380365">
    <property type="component" value="Unassembled WGS sequence"/>
</dbReference>
<evidence type="ECO:0000313" key="2">
    <source>
        <dbReference type="EMBL" id="MEJ5096485.1"/>
    </source>
</evidence>
<name>A0ABU8QAF7_9SPHN</name>
<dbReference type="EC" id="2.1.-.-" evidence="2"/>
<dbReference type="EMBL" id="JBBGZA010000002">
    <property type="protein sequence ID" value="MEJ5096109.1"/>
    <property type="molecule type" value="Genomic_DNA"/>
</dbReference>
<reference evidence="2 3" key="1">
    <citation type="submission" date="2023-12" db="EMBL/GenBank/DDBJ databases">
        <title>Gut-associated functions are favored during microbiome assembly across C. elegans life.</title>
        <authorList>
            <person name="Zimmermann J."/>
        </authorList>
    </citation>
    <scope>NUCLEOTIDE SEQUENCE [LARGE SCALE GENOMIC DNA]</scope>
    <source>
        <strain evidence="2 3">JUb134</strain>
    </source>
</reference>
<dbReference type="Gene3D" id="3.40.50.150">
    <property type="entry name" value="Vaccinia Virus protein VP39"/>
    <property type="match status" value="1"/>
</dbReference>
<dbReference type="InterPro" id="IPR008715">
    <property type="entry name" value="SAM-MeTfrase_NodS-like"/>
</dbReference>
<accession>A0ABU8QAF7</accession>
<dbReference type="Pfam" id="PF05401">
    <property type="entry name" value="NodS"/>
    <property type="match status" value="1"/>
</dbReference>
<protein>
    <submittedName>
        <fullName evidence="2">Class I SAM-dependent methyltransferase</fullName>
        <ecNumber evidence="2">2.1.-.-</ecNumber>
    </submittedName>
</protein>
<organism evidence="2 3">
    <name type="scientific">Sphingomonas molluscorum</name>
    <dbReference type="NCBI Taxonomy" id="418184"/>
    <lineage>
        <taxon>Bacteria</taxon>
        <taxon>Pseudomonadati</taxon>
        <taxon>Pseudomonadota</taxon>
        <taxon>Alphaproteobacteria</taxon>
        <taxon>Sphingomonadales</taxon>
        <taxon>Sphingomonadaceae</taxon>
        <taxon>Sphingomonas</taxon>
    </lineage>
</organism>
<keyword evidence="3" id="KW-1185">Reference proteome</keyword>
<comment type="caution">
    <text evidence="2">The sequence shown here is derived from an EMBL/GenBank/DDBJ whole genome shotgun (WGS) entry which is preliminary data.</text>
</comment>
<proteinExistence type="predicted"/>
<evidence type="ECO:0000313" key="1">
    <source>
        <dbReference type="EMBL" id="MEJ5096109.1"/>
    </source>
</evidence>
<gene>
    <name evidence="1" type="ORF">WH159_16395</name>
    <name evidence="2" type="ORF">WH159_18400</name>
</gene>
<dbReference type="InterPro" id="IPR029063">
    <property type="entry name" value="SAM-dependent_MTases_sf"/>
</dbReference>
<dbReference type="RefSeq" id="WP_132884333.1">
    <property type="nucleotide sequence ID" value="NZ_JBBGZA010000002.1"/>
</dbReference>
<keyword evidence="2" id="KW-0489">Methyltransferase</keyword>
<dbReference type="GO" id="GO:0032259">
    <property type="term" value="P:methylation"/>
    <property type="evidence" value="ECO:0007669"/>
    <property type="project" value="UniProtKB-KW"/>
</dbReference>
<dbReference type="GO" id="GO:0008168">
    <property type="term" value="F:methyltransferase activity"/>
    <property type="evidence" value="ECO:0007669"/>
    <property type="project" value="UniProtKB-KW"/>
</dbReference>
<dbReference type="EMBL" id="JBBGZA010000002">
    <property type="protein sequence ID" value="MEJ5096485.1"/>
    <property type="molecule type" value="Genomic_DNA"/>
</dbReference>
<sequence length="197" mass="21499">MTSPIDLAGFAAKFAGDDDPWRTFTARDEAVKRAAILHAIGHRPVGRVLELASGNGSNSAAIARMALRLDATEGTREGVDLTARAVAAWPRACASLLVLPGRPPRLVYDVIVIAEILYYLSAREMARVAREMAARLRPGGIIVLAHHRIDFYDFVQHAAGIHARFLAETGRCWTVRTAGRTGRWVVTAARDGMTRSR</sequence>